<keyword evidence="3" id="KW-1185">Reference proteome</keyword>
<keyword evidence="1" id="KW-0472">Membrane</keyword>
<proteinExistence type="predicted"/>
<dbReference type="RefSeq" id="WP_344653789.1">
    <property type="nucleotide sequence ID" value="NZ_BAAAGX010000035.1"/>
</dbReference>
<evidence type="ECO:0000313" key="3">
    <source>
        <dbReference type="Proteomes" id="UP001500967"/>
    </source>
</evidence>
<name>A0ABN0V658_9ACTN</name>
<protein>
    <submittedName>
        <fullName evidence="2">Uncharacterized protein</fullName>
    </submittedName>
</protein>
<keyword evidence="1" id="KW-0812">Transmembrane</keyword>
<feature type="transmembrane region" description="Helical" evidence="1">
    <location>
        <begin position="76"/>
        <end position="97"/>
    </location>
</feature>
<evidence type="ECO:0000256" key="1">
    <source>
        <dbReference type="SAM" id="Phobius"/>
    </source>
</evidence>
<keyword evidence="1" id="KW-1133">Transmembrane helix</keyword>
<comment type="caution">
    <text evidence="2">The sequence shown here is derived from an EMBL/GenBank/DDBJ whole genome shotgun (WGS) entry which is preliminary data.</text>
</comment>
<gene>
    <name evidence="2" type="ORF">GCM10009539_75920</name>
</gene>
<sequence length="104" mass="10972">MAEKKTRGRLLLIVLLGVGLLAAVGSLSAAWVSRDQPAATVTASPTAGVTTAAPTPMTSEEARAEFYRQHPRATGWWQWVLIGGLLAALAVIAGLLLTRPKPQQ</sequence>
<dbReference type="Proteomes" id="UP001500967">
    <property type="component" value="Unassembled WGS sequence"/>
</dbReference>
<accession>A0ABN0V658</accession>
<dbReference type="EMBL" id="BAAAGX010000035">
    <property type="protein sequence ID" value="GAA0276953.1"/>
    <property type="molecule type" value="Genomic_DNA"/>
</dbReference>
<organism evidence="2 3">
    <name type="scientific">Cryptosporangium japonicum</name>
    <dbReference type="NCBI Taxonomy" id="80872"/>
    <lineage>
        <taxon>Bacteria</taxon>
        <taxon>Bacillati</taxon>
        <taxon>Actinomycetota</taxon>
        <taxon>Actinomycetes</taxon>
        <taxon>Cryptosporangiales</taxon>
        <taxon>Cryptosporangiaceae</taxon>
        <taxon>Cryptosporangium</taxon>
    </lineage>
</organism>
<evidence type="ECO:0000313" key="2">
    <source>
        <dbReference type="EMBL" id="GAA0276953.1"/>
    </source>
</evidence>
<reference evidence="2 3" key="1">
    <citation type="journal article" date="2019" name="Int. J. Syst. Evol. Microbiol.">
        <title>The Global Catalogue of Microorganisms (GCM) 10K type strain sequencing project: providing services to taxonomists for standard genome sequencing and annotation.</title>
        <authorList>
            <consortium name="The Broad Institute Genomics Platform"/>
            <consortium name="The Broad Institute Genome Sequencing Center for Infectious Disease"/>
            <person name="Wu L."/>
            <person name="Ma J."/>
        </authorList>
    </citation>
    <scope>NUCLEOTIDE SEQUENCE [LARGE SCALE GENOMIC DNA]</scope>
    <source>
        <strain evidence="2 3">JCM 10425</strain>
    </source>
</reference>